<sequence length="403" mass="44463">MKKYSAKWFLPTIMILWGIVVLAISGVKYATGLLAARFFLGAPEAAVVPSCILYFSMWYKPSERAFRIAIFHAFNCVASAMSSFLASGIGKTEGVGGLHAWQWVFLIECALPILCAVPAFFTLLTFLETSTALNERERFIAINRIGRGAASQTDQTFSWAAAWRVSSRPSTYAFFVAQTCACTVAVSQATFLPTILKVVLKYSVTMSNVYAALTYVFMIPIYPLIGWQCDWTRDRMWHFIFCMACAVPCYAVWLHPSLHPELRGTVISVTSLYGVAYLGGMTRPAQPVLYSYRSSTLYGAGEQAIGGGATVASLSIASIMGPQMYPNSDGPLYVPAFKASVAVIVLGIVLYLTIPVWLMLEAKMRKRKTDFALPLQAMEDEEHNAVSAAAHDRLREVTYVDQK</sequence>
<dbReference type="PANTHER" id="PTHR43791:SF36">
    <property type="entry name" value="TRANSPORTER, PUTATIVE (AFU_ORTHOLOGUE AFUA_6G08340)-RELATED"/>
    <property type="match status" value="1"/>
</dbReference>
<feature type="transmembrane region" description="Helical" evidence="6">
    <location>
        <begin position="300"/>
        <end position="319"/>
    </location>
</feature>
<gene>
    <name evidence="7" type="ORF">LTR62_002987</name>
</gene>
<evidence type="ECO:0000256" key="3">
    <source>
        <dbReference type="ARBA" id="ARBA00022692"/>
    </source>
</evidence>
<dbReference type="GO" id="GO:0016020">
    <property type="term" value="C:membrane"/>
    <property type="evidence" value="ECO:0007669"/>
    <property type="project" value="UniProtKB-SubCell"/>
</dbReference>
<comment type="caution">
    <text evidence="7">The sequence shown here is derived from an EMBL/GenBank/DDBJ whole genome shotgun (WGS) entry which is preliminary data.</text>
</comment>
<feature type="transmembrane region" description="Helical" evidence="6">
    <location>
        <begin position="7"/>
        <end position="27"/>
    </location>
</feature>
<dbReference type="EMBL" id="JAVRRL010000002">
    <property type="protein sequence ID" value="KAK5118472.1"/>
    <property type="molecule type" value="Genomic_DNA"/>
</dbReference>
<dbReference type="SUPFAM" id="SSF103473">
    <property type="entry name" value="MFS general substrate transporter"/>
    <property type="match status" value="1"/>
</dbReference>
<dbReference type="GO" id="GO:0022857">
    <property type="term" value="F:transmembrane transporter activity"/>
    <property type="evidence" value="ECO:0007669"/>
    <property type="project" value="InterPro"/>
</dbReference>
<evidence type="ECO:0000313" key="7">
    <source>
        <dbReference type="EMBL" id="KAK5118472.1"/>
    </source>
</evidence>
<feature type="transmembrane region" description="Helical" evidence="6">
    <location>
        <begin position="33"/>
        <end position="56"/>
    </location>
</feature>
<evidence type="ECO:0000256" key="6">
    <source>
        <dbReference type="SAM" id="Phobius"/>
    </source>
</evidence>
<dbReference type="AlphaFoldDB" id="A0AAN7TIE5"/>
<proteinExistence type="predicted"/>
<feature type="transmembrane region" description="Helical" evidence="6">
    <location>
        <begin position="237"/>
        <end position="256"/>
    </location>
</feature>
<keyword evidence="3 6" id="KW-0812">Transmembrane</keyword>
<dbReference type="Pfam" id="PF07690">
    <property type="entry name" value="MFS_1"/>
    <property type="match status" value="1"/>
</dbReference>
<evidence type="ECO:0000256" key="5">
    <source>
        <dbReference type="ARBA" id="ARBA00023136"/>
    </source>
</evidence>
<feature type="transmembrane region" description="Helical" evidence="6">
    <location>
        <begin position="68"/>
        <end position="89"/>
    </location>
</feature>
<dbReference type="PANTHER" id="PTHR43791">
    <property type="entry name" value="PERMEASE-RELATED"/>
    <property type="match status" value="1"/>
</dbReference>
<keyword evidence="2" id="KW-0813">Transport</keyword>
<evidence type="ECO:0000256" key="4">
    <source>
        <dbReference type="ARBA" id="ARBA00022989"/>
    </source>
</evidence>
<keyword evidence="5 6" id="KW-0472">Membrane</keyword>
<dbReference type="InterPro" id="IPR011701">
    <property type="entry name" value="MFS"/>
</dbReference>
<dbReference type="InterPro" id="IPR036259">
    <property type="entry name" value="MFS_trans_sf"/>
</dbReference>
<feature type="transmembrane region" description="Helical" evidence="6">
    <location>
        <begin position="101"/>
        <end position="127"/>
    </location>
</feature>
<reference evidence="7" key="1">
    <citation type="submission" date="2023-08" db="EMBL/GenBank/DDBJ databases">
        <title>Black Yeasts Isolated from many extreme environments.</title>
        <authorList>
            <person name="Coleine C."/>
            <person name="Stajich J.E."/>
            <person name="Selbmann L."/>
        </authorList>
    </citation>
    <scope>NUCLEOTIDE SEQUENCE</scope>
    <source>
        <strain evidence="7">CCFEE 5401</strain>
    </source>
</reference>
<evidence type="ECO:0000313" key="8">
    <source>
        <dbReference type="Proteomes" id="UP001310890"/>
    </source>
</evidence>
<feature type="transmembrane region" description="Helical" evidence="6">
    <location>
        <begin position="262"/>
        <end position="279"/>
    </location>
</feature>
<protein>
    <recommendedName>
        <fullName evidence="9">Major facilitator superfamily (MFS) profile domain-containing protein</fullName>
    </recommendedName>
</protein>
<dbReference type="Gene3D" id="1.20.1250.20">
    <property type="entry name" value="MFS general substrate transporter like domains"/>
    <property type="match status" value="2"/>
</dbReference>
<evidence type="ECO:0000256" key="1">
    <source>
        <dbReference type="ARBA" id="ARBA00004141"/>
    </source>
</evidence>
<feature type="transmembrane region" description="Helical" evidence="6">
    <location>
        <begin position="339"/>
        <end position="360"/>
    </location>
</feature>
<evidence type="ECO:0008006" key="9">
    <source>
        <dbReference type="Google" id="ProtNLM"/>
    </source>
</evidence>
<name>A0AAN7TIE5_9PEZI</name>
<keyword evidence="4 6" id="KW-1133">Transmembrane helix</keyword>
<feature type="transmembrane region" description="Helical" evidence="6">
    <location>
        <begin position="172"/>
        <end position="196"/>
    </location>
</feature>
<accession>A0AAN7TIE5</accession>
<feature type="transmembrane region" description="Helical" evidence="6">
    <location>
        <begin position="208"/>
        <end position="225"/>
    </location>
</feature>
<dbReference type="Proteomes" id="UP001310890">
    <property type="component" value="Unassembled WGS sequence"/>
</dbReference>
<comment type="subcellular location">
    <subcellularLocation>
        <location evidence="1">Membrane</location>
        <topology evidence="1">Multi-pass membrane protein</topology>
    </subcellularLocation>
</comment>
<evidence type="ECO:0000256" key="2">
    <source>
        <dbReference type="ARBA" id="ARBA00022448"/>
    </source>
</evidence>
<organism evidence="7 8">
    <name type="scientific">Meristemomyces frigidus</name>
    <dbReference type="NCBI Taxonomy" id="1508187"/>
    <lineage>
        <taxon>Eukaryota</taxon>
        <taxon>Fungi</taxon>
        <taxon>Dikarya</taxon>
        <taxon>Ascomycota</taxon>
        <taxon>Pezizomycotina</taxon>
        <taxon>Dothideomycetes</taxon>
        <taxon>Dothideomycetidae</taxon>
        <taxon>Mycosphaerellales</taxon>
        <taxon>Teratosphaeriaceae</taxon>
        <taxon>Meristemomyces</taxon>
    </lineage>
</organism>